<evidence type="ECO:0000256" key="2">
    <source>
        <dbReference type="ARBA" id="ARBA00023125"/>
    </source>
</evidence>
<organism evidence="4 5">
    <name type="scientific">Clostridium felsineum</name>
    <dbReference type="NCBI Taxonomy" id="36839"/>
    <lineage>
        <taxon>Bacteria</taxon>
        <taxon>Bacillati</taxon>
        <taxon>Bacillota</taxon>
        <taxon>Clostridia</taxon>
        <taxon>Eubacteriales</taxon>
        <taxon>Clostridiaceae</taxon>
        <taxon>Clostridium</taxon>
    </lineage>
</organism>
<dbReference type="PANTHER" id="PTHR30146:SF150">
    <property type="entry name" value="ARABINOSE METABOLISM TRANSCRIPTIONAL REPRESSOR"/>
    <property type="match status" value="1"/>
</dbReference>
<dbReference type="SMART" id="SM00345">
    <property type="entry name" value="HTH_GNTR"/>
    <property type="match status" value="1"/>
</dbReference>
<dbReference type="InterPro" id="IPR000524">
    <property type="entry name" value="Tscrpt_reg_HTH_GntR"/>
</dbReference>
<evidence type="ECO:0000256" key="1">
    <source>
        <dbReference type="ARBA" id="ARBA00023015"/>
    </source>
</evidence>
<dbReference type="CDD" id="cd01541">
    <property type="entry name" value="PBP1_AraR"/>
    <property type="match status" value="1"/>
</dbReference>
<dbReference type="SUPFAM" id="SSF46785">
    <property type="entry name" value="Winged helix' DNA-binding domain"/>
    <property type="match status" value="1"/>
</dbReference>
<dbReference type="STRING" id="84029.CROST_29200"/>
<sequence>MKHKYEEVEDKIIDWATNGKYEPHEKIPTESELMEMFNVSRHTIRKAIGDLVARQYVYRIQGSGIYISDWTENREYLKSTKNVAVLTTHISNYIFPDIIKGMEDTLYSESYSLLLSSTNNNVMFENSNLKNLLAHKVDGLILEPTKSAYQSPNIGYLNNIISKNIPIVTLNASYPELSVPSLKVDDFKGGKIATNHLISLGHTRIMGIFKADDSQGINRMNGFISECQENNIPPFSGQILTYLSEEITSSLPDKIEYALKSEKRPSGIFCYNDEIAYIVLTIADKLNIKVPEELSIVGFDDSSLAEIMQPNLTTITHPKEQMGKDAANLIISLINNNNHFEASDSILYEPELVIRNSTAKLK</sequence>
<reference evidence="4 5" key="1">
    <citation type="submission" date="2022-04" db="EMBL/GenBank/DDBJ databases">
        <title>Genome sequence of C. roseum typestrain.</title>
        <authorList>
            <person name="Poehlein A."/>
            <person name="Schoch T."/>
            <person name="Duerre P."/>
            <person name="Daniel R."/>
        </authorList>
    </citation>
    <scope>NUCLEOTIDE SEQUENCE [LARGE SCALE GENOMIC DNA]</scope>
    <source>
        <strain evidence="4 5">DSM 7320</strain>
    </source>
</reference>
<dbReference type="InterPro" id="IPR033532">
    <property type="entry name" value="AraR_ligand_bind_dom"/>
</dbReference>
<dbReference type="GO" id="GO:0003700">
    <property type="term" value="F:DNA-binding transcription factor activity"/>
    <property type="evidence" value="ECO:0007669"/>
    <property type="project" value="InterPro"/>
</dbReference>
<keyword evidence="2" id="KW-0238">DNA-binding</keyword>
<dbReference type="AlphaFoldDB" id="A0A1S8LQK4"/>
<dbReference type="PRINTS" id="PR00035">
    <property type="entry name" value="HTHGNTR"/>
</dbReference>
<dbReference type="Gene3D" id="1.10.10.10">
    <property type="entry name" value="Winged helix-like DNA-binding domain superfamily/Winged helix DNA-binding domain"/>
    <property type="match status" value="1"/>
</dbReference>
<accession>A0A1S8LQK4</accession>
<dbReference type="RefSeq" id="WP_077835586.1">
    <property type="nucleotide sequence ID" value="NZ_CP096983.1"/>
</dbReference>
<dbReference type="Pfam" id="PF13377">
    <property type="entry name" value="Peripla_BP_3"/>
    <property type="match status" value="1"/>
</dbReference>
<name>A0A1S8LQK4_9CLOT</name>
<keyword evidence="3" id="KW-0804">Transcription</keyword>
<dbReference type="Gene3D" id="3.40.50.2300">
    <property type="match status" value="2"/>
</dbReference>
<dbReference type="InterPro" id="IPR036390">
    <property type="entry name" value="WH_DNA-bd_sf"/>
</dbReference>
<dbReference type="PROSITE" id="PS50949">
    <property type="entry name" value="HTH_GNTR"/>
    <property type="match status" value="1"/>
</dbReference>
<gene>
    <name evidence="4" type="primary">araR</name>
    <name evidence="4" type="ORF">CROST_019030</name>
</gene>
<dbReference type="SUPFAM" id="SSF53822">
    <property type="entry name" value="Periplasmic binding protein-like I"/>
    <property type="match status" value="1"/>
</dbReference>
<dbReference type="Proteomes" id="UP000190951">
    <property type="component" value="Chromosome"/>
</dbReference>
<evidence type="ECO:0000313" key="5">
    <source>
        <dbReference type="Proteomes" id="UP000190951"/>
    </source>
</evidence>
<dbReference type="InterPro" id="IPR036388">
    <property type="entry name" value="WH-like_DNA-bd_sf"/>
</dbReference>
<dbReference type="InterPro" id="IPR028082">
    <property type="entry name" value="Peripla_BP_I"/>
</dbReference>
<dbReference type="KEGG" id="crw:CROST_019030"/>
<keyword evidence="1" id="KW-0805">Transcription regulation</keyword>
<proteinExistence type="predicted"/>
<dbReference type="GO" id="GO:0000976">
    <property type="term" value="F:transcription cis-regulatory region binding"/>
    <property type="evidence" value="ECO:0007669"/>
    <property type="project" value="TreeGrafter"/>
</dbReference>
<dbReference type="CDD" id="cd07377">
    <property type="entry name" value="WHTH_GntR"/>
    <property type="match status" value="1"/>
</dbReference>
<dbReference type="EMBL" id="CP096983">
    <property type="protein sequence ID" value="URZ11186.1"/>
    <property type="molecule type" value="Genomic_DNA"/>
</dbReference>
<dbReference type="Pfam" id="PF00392">
    <property type="entry name" value="GntR"/>
    <property type="match status" value="1"/>
</dbReference>
<protein>
    <submittedName>
        <fullName evidence="4">Arabinose metabolism transcriptional repressor</fullName>
    </submittedName>
</protein>
<evidence type="ECO:0000313" key="4">
    <source>
        <dbReference type="EMBL" id="URZ11186.1"/>
    </source>
</evidence>
<keyword evidence="5" id="KW-1185">Reference proteome</keyword>
<evidence type="ECO:0000256" key="3">
    <source>
        <dbReference type="ARBA" id="ARBA00023163"/>
    </source>
</evidence>
<dbReference type="PANTHER" id="PTHR30146">
    <property type="entry name" value="LACI-RELATED TRANSCRIPTIONAL REPRESSOR"/>
    <property type="match status" value="1"/>
</dbReference>
<dbReference type="InterPro" id="IPR046335">
    <property type="entry name" value="LacI/GalR-like_sensor"/>
</dbReference>